<dbReference type="EMBL" id="CM000587">
    <property type="protein sequence ID" value="EWG48848.1"/>
    <property type="molecule type" value="Genomic_DNA"/>
</dbReference>
<gene>
    <name evidence="2" type="ORF">FVEG_08505</name>
</gene>
<evidence type="ECO:0000313" key="2">
    <source>
        <dbReference type="EMBL" id="EWG48848.1"/>
    </source>
</evidence>
<feature type="region of interest" description="Disordered" evidence="1">
    <location>
        <begin position="103"/>
        <end position="139"/>
    </location>
</feature>
<name>W7MB25_GIBM7</name>
<evidence type="ECO:0000313" key="3">
    <source>
        <dbReference type="Proteomes" id="UP000009096"/>
    </source>
</evidence>
<evidence type="ECO:0000256" key="1">
    <source>
        <dbReference type="SAM" id="MobiDB-lite"/>
    </source>
</evidence>
<feature type="compositionally biased region" description="Pro residues" evidence="1">
    <location>
        <begin position="129"/>
        <end position="139"/>
    </location>
</feature>
<dbReference type="EMBL" id="DS022252">
    <property type="protein sequence ID" value="EWG48848.1"/>
    <property type="molecule type" value="Genomic_DNA"/>
</dbReference>
<accession>W7MB25</accession>
<reference evidence="2 3" key="1">
    <citation type="journal article" date="2010" name="Nature">
        <title>Comparative genomics reveals mobile pathogenicity chromosomes in Fusarium.</title>
        <authorList>
            <person name="Ma L.J."/>
            <person name="van der Does H.C."/>
            <person name="Borkovich K.A."/>
            <person name="Coleman J.J."/>
            <person name="Daboussi M.J."/>
            <person name="Di Pietro A."/>
            <person name="Dufresne M."/>
            <person name="Freitag M."/>
            <person name="Grabherr M."/>
            <person name="Henrissat B."/>
            <person name="Houterman P.M."/>
            <person name="Kang S."/>
            <person name="Shim W.B."/>
            <person name="Woloshuk C."/>
            <person name="Xie X."/>
            <person name="Xu J.R."/>
            <person name="Antoniw J."/>
            <person name="Baker S.E."/>
            <person name="Bluhm B.H."/>
            <person name="Breakspear A."/>
            <person name="Brown D.W."/>
            <person name="Butchko R.A."/>
            <person name="Chapman S."/>
            <person name="Coulson R."/>
            <person name="Coutinho P.M."/>
            <person name="Danchin E.G."/>
            <person name="Diener A."/>
            <person name="Gale L.R."/>
            <person name="Gardiner D.M."/>
            <person name="Goff S."/>
            <person name="Hammond-Kosack K.E."/>
            <person name="Hilburn K."/>
            <person name="Hua-Van A."/>
            <person name="Jonkers W."/>
            <person name="Kazan K."/>
            <person name="Kodira C.D."/>
            <person name="Koehrsen M."/>
            <person name="Kumar L."/>
            <person name="Lee Y.H."/>
            <person name="Li L."/>
            <person name="Manners J.M."/>
            <person name="Miranda-Saavedra D."/>
            <person name="Mukherjee M."/>
            <person name="Park G."/>
            <person name="Park J."/>
            <person name="Park S.Y."/>
            <person name="Proctor R.H."/>
            <person name="Regev A."/>
            <person name="Ruiz-Roldan M.C."/>
            <person name="Sain D."/>
            <person name="Sakthikumar S."/>
            <person name="Sykes S."/>
            <person name="Schwartz D.C."/>
            <person name="Turgeon B.G."/>
            <person name="Wapinski I."/>
            <person name="Yoder O."/>
            <person name="Young S."/>
            <person name="Zeng Q."/>
            <person name="Zhou S."/>
            <person name="Galagan J."/>
            <person name="Cuomo C.A."/>
            <person name="Kistler H.C."/>
            <person name="Rep M."/>
        </authorList>
    </citation>
    <scope>NUCLEOTIDE SEQUENCE [LARGE SCALE GENOMIC DNA]</scope>
    <source>
        <strain evidence="3">M3125 / FGSC 7600</strain>
    </source>
</reference>
<sequence>MSFSQPEPNTLYISLTFLSKDPRKNYYVSNGLRVFKSRLIRDSKHWTLYATGNNPPEGTKFHATDHGNSKNPLKYEDERFVNPLRSKNLVVCLKVGYADSHQAIRQSEESSAGKFESSSSAREQMVMPCVPPSRPQTAQ</sequence>
<organism evidence="2 3">
    <name type="scientific">Gibberella moniliformis (strain M3125 / FGSC 7600)</name>
    <name type="common">Maize ear and stalk rot fungus</name>
    <name type="synonym">Fusarium verticillioides</name>
    <dbReference type="NCBI Taxonomy" id="334819"/>
    <lineage>
        <taxon>Eukaryota</taxon>
        <taxon>Fungi</taxon>
        <taxon>Dikarya</taxon>
        <taxon>Ascomycota</taxon>
        <taxon>Pezizomycotina</taxon>
        <taxon>Sordariomycetes</taxon>
        <taxon>Hypocreomycetidae</taxon>
        <taxon>Hypocreales</taxon>
        <taxon>Nectriaceae</taxon>
        <taxon>Fusarium</taxon>
        <taxon>Fusarium fujikuroi species complex</taxon>
    </lineage>
</organism>
<feature type="compositionally biased region" description="Low complexity" evidence="1">
    <location>
        <begin position="109"/>
        <end position="120"/>
    </location>
</feature>
<dbReference type="KEGG" id="fvr:FVEG_08505"/>
<protein>
    <submittedName>
        <fullName evidence="2">Uncharacterized protein</fullName>
    </submittedName>
</protein>
<dbReference type="AlphaFoldDB" id="W7MB25"/>
<dbReference type="Proteomes" id="UP000009096">
    <property type="component" value="Chromosome 10"/>
</dbReference>
<feature type="compositionally biased region" description="Basic and acidic residues" evidence="1">
    <location>
        <begin position="59"/>
        <end position="71"/>
    </location>
</feature>
<feature type="region of interest" description="Disordered" evidence="1">
    <location>
        <begin position="49"/>
        <end position="71"/>
    </location>
</feature>
<proteinExistence type="predicted"/>
<dbReference type="RefSeq" id="XP_018755039.1">
    <property type="nucleotide sequence ID" value="XM_018897393.1"/>
</dbReference>
<dbReference type="VEuPathDB" id="FungiDB:FVEG_08505"/>
<dbReference type="GeneID" id="30066231"/>
<keyword evidence="3" id="KW-1185">Reference proteome</keyword>